<evidence type="ECO:0000313" key="2">
    <source>
        <dbReference type="Proteomes" id="UP000054653"/>
    </source>
</evidence>
<comment type="caution">
    <text evidence="1">The sequence shown here is derived from an EMBL/GenBank/DDBJ whole genome shotgun (WGS) entry which is preliminary data.</text>
</comment>
<accession>A0A0V1CW92</accession>
<organism evidence="1 2">
    <name type="scientific">Trichinella britovi</name>
    <name type="common">Parasitic roundworm</name>
    <dbReference type="NCBI Taxonomy" id="45882"/>
    <lineage>
        <taxon>Eukaryota</taxon>
        <taxon>Metazoa</taxon>
        <taxon>Ecdysozoa</taxon>
        <taxon>Nematoda</taxon>
        <taxon>Enoplea</taxon>
        <taxon>Dorylaimia</taxon>
        <taxon>Trichinellida</taxon>
        <taxon>Trichinellidae</taxon>
        <taxon>Trichinella</taxon>
    </lineage>
</organism>
<proteinExistence type="predicted"/>
<dbReference type="EMBL" id="JYDI01000085">
    <property type="protein sequence ID" value="KRY53446.1"/>
    <property type="molecule type" value="Genomic_DNA"/>
</dbReference>
<reference evidence="1 2" key="1">
    <citation type="submission" date="2015-01" db="EMBL/GenBank/DDBJ databases">
        <title>Evolution of Trichinella species and genotypes.</title>
        <authorList>
            <person name="Korhonen P.K."/>
            <person name="Edoardo P."/>
            <person name="Giuseppe L.R."/>
            <person name="Gasser R.B."/>
        </authorList>
    </citation>
    <scope>NUCLEOTIDE SEQUENCE [LARGE SCALE GENOMIC DNA]</scope>
    <source>
        <strain evidence="1">ISS120</strain>
    </source>
</reference>
<sequence length="48" mass="5330">MKFYCEKVGGVILEIGSTPAQSWETYQRTANQIKGAEFGEIGTRMTSD</sequence>
<dbReference type="Proteomes" id="UP000054653">
    <property type="component" value="Unassembled WGS sequence"/>
</dbReference>
<gene>
    <name evidence="1" type="ORF">T03_1708</name>
</gene>
<protein>
    <submittedName>
        <fullName evidence="1">Uncharacterized protein</fullName>
    </submittedName>
</protein>
<keyword evidence="2" id="KW-1185">Reference proteome</keyword>
<name>A0A0V1CW92_TRIBR</name>
<evidence type="ECO:0000313" key="1">
    <source>
        <dbReference type="EMBL" id="KRY53446.1"/>
    </source>
</evidence>
<dbReference type="AlphaFoldDB" id="A0A0V1CW92"/>